<name>A0AA88Y563_PINIB</name>
<feature type="domain" description="START" evidence="2">
    <location>
        <begin position="366"/>
        <end position="518"/>
    </location>
</feature>
<dbReference type="Gene3D" id="3.30.530.20">
    <property type="match status" value="1"/>
</dbReference>
<reference evidence="3" key="1">
    <citation type="submission" date="2019-08" db="EMBL/GenBank/DDBJ databases">
        <title>The improved chromosome-level genome for the pearl oyster Pinctada fucata martensii using PacBio sequencing and Hi-C.</title>
        <authorList>
            <person name="Zheng Z."/>
        </authorList>
    </citation>
    <scope>NUCLEOTIDE SEQUENCE</scope>
    <source>
        <strain evidence="3">ZZ-2019</strain>
        <tissue evidence="3">Adductor muscle</tissue>
    </source>
</reference>
<feature type="region of interest" description="Disordered" evidence="1">
    <location>
        <begin position="239"/>
        <end position="312"/>
    </location>
</feature>
<dbReference type="GO" id="GO:0008289">
    <property type="term" value="F:lipid binding"/>
    <property type="evidence" value="ECO:0007669"/>
    <property type="project" value="InterPro"/>
</dbReference>
<dbReference type="PANTHER" id="PTHR47117:SF8">
    <property type="entry name" value="KINESIN FAMILY MEMBER 16B"/>
    <property type="match status" value="1"/>
</dbReference>
<dbReference type="EMBL" id="VSWD01000009">
    <property type="protein sequence ID" value="KAK3092748.1"/>
    <property type="molecule type" value="Genomic_DNA"/>
</dbReference>
<dbReference type="InterPro" id="IPR002913">
    <property type="entry name" value="START_lipid-bd_dom"/>
</dbReference>
<accession>A0AA88Y563</accession>
<sequence>MPYCTSDTLTAFFGEQLLKYLRDYQAENIIVVYQVLRDVTKRCEWRPGTDGASNVGTERSGGGSKKGGSWMDTNVGQDVLVETVFDNSSAYVVQTVQRQCRRFWFREENGCCWVAESEVGKSDNSFYLIQPLEDVEQCLLTIVSHMSYPFSIEDNVQKLSSISLSVLDLFTQRKLRATPLIDIRLPSKHSHHLFRDPDLENLSSSEEETEKDVFSVKFSNLNPQERNVILQRSESILKLSKPSSKGRTNTLSDSNSRDLSGSDRSRPRAKTHPASTPNGNVLPEKNLPNGNTEKECSSQNVAEVESSKLEERDLKNAQNKQALNENAVKYTTLANQVAAELLALVVRVSNLDLRSPIQVQQETTGGWMFCGLENDIVIIKRHYHNINLCGSYIGKGIIQAPPQSVMDVIKNPRTRFTYDESLKEVQVLEEISDKIKIVYYRHEILHMFKRIEYDFTIIQSERGDGEKLVLSMETVDTGVPIPSGVNRVKMMTSGWIIEPITKENRLYSMVTYVMQMNFGLCSQTAAEKSLIEEMVSKQPLSIAHLRQYLRPTMAISRQMSTSSPNRTKKD</sequence>
<dbReference type="SUPFAM" id="SSF55961">
    <property type="entry name" value="Bet v1-like"/>
    <property type="match status" value="1"/>
</dbReference>
<evidence type="ECO:0000256" key="1">
    <source>
        <dbReference type="SAM" id="MobiDB-lite"/>
    </source>
</evidence>
<dbReference type="PANTHER" id="PTHR47117">
    <property type="entry name" value="STAR-RELATED LIPID TRANSFER PROTEIN 9"/>
    <property type="match status" value="1"/>
</dbReference>
<evidence type="ECO:0000313" key="4">
    <source>
        <dbReference type="Proteomes" id="UP001186944"/>
    </source>
</evidence>
<dbReference type="AlphaFoldDB" id="A0AA88Y563"/>
<comment type="caution">
    <text evidence="3">The sequence shown here is derived from an EMBL/GenBank/DDBJ whole genome shotgun (WGS) entry which is preliminary data.</text>
</comment>
<dbReference type="InterPro" id="IPR023393">
    <property type="entry name" value="START-like_dom_sf"/>
</dbReference>
<gene>
    <name evidence="3" type="ORF">FSP39_006840</name>
</gene>
<proteinExistence type="predicted"/>
<keyword evidence="4" id="KW-1185">Reference proteome</keyword>
<feature type="region of interest" description="Disordered" evidence="1">
    <location>
        <begin position="47"/>
        <end position="68"/>
    </location>
</feature>
<organism evidence="3 4">
    <name type="scientific">Pinctada imbricata</name>
    <name type="common">Atlantic pearl-oyster</name>
    <name type="synonym">Pinctada martensii</name>
    <dbReference type="NCBI Taxonomy" id="66713"/>
    <lineage>
        <taxon>Eukaryota</taxon>
        <taxon>Metazoa</taxon>
        <taxon>Spiralia</taxon>
        <taxon>Lophotrochozoa</taxon>
        <taxon>Mollusca</taxon>
        <taxon>Bivalvia</taxon>
        <taxon>Autobranchia</taxon>
        <taxon>Pteriomorphia</taxon>
        <taxon>Pterioida</taxon>
        <taxon>Pterioidea</taxon>
        <taxon>Pteriidae</taxon>
        <taxon>Pinctada</taxon>
    </lineage>
</organism>
<feature type="compositionally biased region" description="Polar residues" evidence="1">
    <location>
        <begin position="241"/>
        <end position="259"/>
    </location>
</feature>
<protein>
    <recommendedName>
        <fullName evidence="2">START domain-containing protein</fullName>
    </recommendedName>
</protein>
<evidence type="ECO:0000313" key="3">
    <source>
        <dbReference type="EMBL" id="KAK3092748.1"/>
    </source>
</evidence>
<dbReference type="Pfam" id="PF01852">
    <property type="entry name" value="START"/>
    <property type="match status" value="1"/>
</dbReference>
<dbReference type="Proteomes" id="UP001186944">
    <property type="component" value="Unassembled WGS sequence"/>
</dbReference>
<dbReference type="PROSITE" id="PS50848">
    <property type="entry name" value="START"/>
    <property type="match status" value="1"/>
</dbReference>
<evidence type="ECO:0000259" key="2">
    <source>
        <dbReference type="PROSITE" id="PS50848"/>
    </source>
</evidence>